<proteinExistence type="predicted"/>
<evidence type="ECO:0000313" key="1">
    <source>
        <dbReference type="EMBL" id="EJK45483.1"/>
    </source>
</evidence>
<dbReference type="SUPFAM" id="SSF52540">
    <property type="entry name" value="P-loop containing nucleoside triphosphate hydrolases"/>
    <property type="match status" value="1"/>
</dbReference>
<accession>K0R078</accession>
<dbReference type="Proteomes" id="UP000266841">
    <property type="component" value="Unassembled WGS sequence"/>
</dbReference>
<name>K0R078_THAOC</name>
<gene>
    <name evidence="1" type="ORF">THAOC_35900</name>
</gene>
<sequence>MEEKVSRTDESVRCVWTLTHAYRSPGAGKTTISESAVRTLNSASNVDVLYEDLDVCVPQWMRENFGRGVYPTLHQRNEFMKTACQHVENSMAEKKETIRDGRRLVVIVSFSFVNTDLRDGFRSHFPDATWILIDSDEVLASERIAAREGHFYKNAEKSRSGEDASSSEENSQWEFKQVSFDHVALDGRDTIESNTMKIVRLVEASDTAAES</sequence>
<keyword evidence="2" id="KW-1185">Reference proteome</keyword>
<dbReference type="InterPro" id="IPR027417">
    <property type="entry name" value="P-loop_NTPase"/>
</dbReference>
<comment type="caution">
    <text evidence="1">The sequence shown here is derived from an EMBL/GenBank/DDBJ whole genome shotgun (WGS) entry which is preliminary data.</text>
</comment>
<organism evidence="1 2">
    <name type="scientific">Thalassiosira oceanica</name>
    <name type="common">Marine diatom</name>
    <dbReference type="NCBI Taxonomy" id="159749"/>
    <lineage>
        <taxon>Eukaryota</taxon>
        <taxon>Sar</taxon>
        <taxon>Stramenopiles</taxon>
        <taxon>Ochrophyta</taxon>
        <taxon>Bacillariophyta</taxon>
        <taxon>Coscinodiscophyceae</taxon>
        <taxon>Thalassiosirophycidae</taxon>
        <taxon>Thalassiosirales</taxon>
        <taxon>Thalassiosiraceae</taxon>
        <taxon>Thalassiosira</taxon>
    </lineage>
</organism>
<evidence type="ECO:0000313" key="2">
    <source>
        <dbReference type="Proteomes" id="UP000266841"/>
    </source>
</evidence>
<dbReference type="EMBL" id="AGNL01048482">
    <property type="protein sequence ID" value="EJK45483.1"/>
    <property type="molecule type" value="Genomic_DNA"/>
</dbReference>
<dbReference type="OrthoDB" id="43018at2759"/>
<dbReference type="AlphaFoldDB" id="K0R078"/>
<reference evidence="1 2" key="1">
    <citation type="journal article" date="2012" name="Genome Biol.">
        <title>Genome and low-iron response of an oceanic diatom adapted to chronic iron limitation.</title>
        <authorList>
            <person name="Lommer M."/>
            <person name="Specht M."/>
            <person name="Roy A.S."/>
            <person name="Kraemer L."/>
            <person name="Andreson R."/>
            <person name="Gutowska M.A."/>
            <person name="Wolf J."/>
            <person name="Bergner S.V."/>
            <person name="Schilhabel M.B."/>
            <person name="Klostermeier U.C."/>
            <person name="Beiko R.G."/>
            <person name="Rosenstiel P."/>
            <person name="Hippler M."/>
            <person name="Laroche J."/>
        </authorList>
    </citation>
    <scope>NUCLEOTIDE SEQUENCE [LARGE SCALE GENOMIC DNA]</scope>
    <source>
        <strain evidence="1 2">CCMP1005</strain>
    </source>
</reference>
<protein>
    <submittedName>
        <fullName evidence="1">Uncharacterized protein</fullName>
    </submittedName>
</protein>
<dbReference type="Gene3D" id="3.40.50.300">
    <property type="entry name" value="P-loop containing nucleotide triphosphate hydrolases"/>
    <property type="match status" value="1"/>
</dbReference>